<dbReference type="PANTHER" id="PTHR43285">
    <property type="entry name" value="ANTHRANILATE PHOSPHORIBOSYLTRANSFERASE"/>
    <property type="match status" value="1"/>
</dbReference>
<evidence type="ECO:0000256" key="2">
    <source>
        <dbReference type="ARBA" id="ARBA00022679"/>
    </source>
</evidence>
<dbReference type="InterPro" id="IPR036320">
    <property type="entry name" value="Glycosyl_Trfase_fam3_N_dom_sf"/>
</dbReference>
<dbReference type="Gene3D" id="1.20.970.10">
    <property type="entry name" value="Transferase, Pyrimidine Nucleoside Phosphorylase, Chain C"/>
    <property type="match status" value="1"/>
</dbReference>
<dbReference type="GO" id="GO:0005829">
    <property type="term" value="C:cytosol"/>
    <property type="evidence" value="ECO:0007669"/>
    <property type="project" value="TreeGrafter"/>
</dbReference>
<accession>D0LRG4</accession>
<protein>
    <submittedName>
        <fullName evidence="4">Glycosyl transferase, family 3-like protein</fullName>
    </submittedName>
</protein>
<evidence type="ECO:0000259" key="3">
    <source>
        <dbReference type="Pfam" id="PF02885"/>
    </source>
</evidence>
<gene>
    <name evidence="4" type="ordered locus">Hoch_4702</name>
</gene>
<evidence type="ECO:0000313" key="5">
    <source>
        <dbReference type="Proteomes" id="UP000001880"/>
    </source>
</evidence>
<sequence>MAGYLGRIATGPTLSKDLGREEARDGMRMILRGEVGAAQAAVFLIALRMKRESHDELCGVLEALRESASVARAEVDTLVDMAEPYNGYVRVLPMAPFVPAVLAACEVPCVLHGCRDAGPKWGVSAHRILAAAGARVDLSPGEAAARVAGAGWAYVDLPRFCPPLDSLALLRRQIVKRPCLSLLEKLIAPVRPRAGGGLHLWVGFAHREYPEILERLAREFGYASMLAVRGVEGGVTTSITGRMRAASFAGEQPLAELQVDAGALRSASPAPSDGDGPAGAELPALADIGADDQHTRNRPGLGIGPSTARVSLWAAAAAAAGRAAFDGAPGDGADALALAAGAMLRHLGRVDELEDGVARARAALSSGAARAAFEAGGA</sequence>
<dbReference type="Gene3D" id="3.40.1030.10">
    <property type="entry name" value="Nucleoside phosphorylase/phosphoribosyltransferase catalytic domain"/>
    <property type="match status" value="1"/>
</dbReference>
<dbReference type="SUPFAM" id="SSF47648">
    <property type="entry name" value="Nucleoside phosphorylase/phosphoribosyltransferase N-terminal domain"/>
    <property type="match status" value="1"/>
</dbReference>
<dbReference type="InterPro" id="IPR035902">
    <property type="entry name" value="Nuc_phospho_transferase"/>
</dbReference>
<dbReference type="PANTHER" id="PTHR43285:SF3">
    <property type="entry name" value="SLL1634 PROTEIN"/>
    <property type="match status" value="1"/>
</dbReference>
<dbReference type="STRING" id="502025.Hoch_4702"/>
<dbReference type="KEGG" id="hoh:Hoch_4702"/>
<reference evidence="4 5" key="1">
    <citation type="journal article" date="2010" name="Stand. Genomic Sci.">
        <title>Complete genome sequence of Haliangium ochraceum type strain (SMP-2).</title>
        <authorList>
            <consortium name="US DOE Joint Genome Institute (JGI-PGF)"/>
            <person name="Ivanova N."/>
            <person name="Daum C."/>
            <person name="Lang E."/>
            <person name="Abt B."/>
            <person name="Kopitz M."/>
            <person name="Saunders E."/>
            <person name="Lapidus A."/>
            <person name="Lucas S."/>
            <person name="Glavina Del Rio T."/>
            <person name="Nolan M."/>
            <person name="Tice H."/>
            <person name="Copeland A."/>
            <person name="Cheng J.F."/>
            <person name="Chen F."/>
            <person name="Bruce D."/>
            <person name="Goodwin L."/>
            <person name="Pitluck S."/>
            <person name="Mavromatis K."/>
            <person name="Pati A."/>
            <person name="Mikhailova N."/>
            <person name="Chen A."/>
            <person name="Palaniappan K."/>
            <person name="Land M."/>
            <person name="Hauser L."/>
            <person name="Chang Y.J."/>
            <person name="Jeffries C.D."/>
            <person name="Detter J.C."/>
            <person name="Brettin T."/>
            <person name="Rohde M."/>
            <person name="Goker M."/>
            <person name="Bristow J."/>
            <person name="Markowitz V."/>
            <person name="Eisen J.A."/>
            <person name="Hugenholtz P."/>
            <person name="Kyrpides N.C."/>
            <person name="Klenk H.P."/>
        </authorList>
    </citation>
    <scope>NUCLEOTIDE SEQUENCE [LARGE SCALE GENOMIC DNA]</scope>
    <source>
        <strain evidence="5">DSM 14365 / CIP 107738 / JCM 11303 / AJ 13395 / SMP-2</strain>
    </source>
</reference>
<dbReference type="InterPro" id="IPR017459">
    <property type="entry name" value="Glycosyl_Trfase_fam3_N_dom"/>
</dbReference>
<organism evidence="4 5">
    <name type="scientific">Haliangium ochraceum (strain DSM 14365 / JCM 11303 / SMP-2)</name>
    <dbReference type="NCBI Taxonomy" id="502025"/>
    <lineage>
        <taxon>Bacteria</taxon>
        <taxon>Pseudomonadati</taxon>
        <taxon>Myxococcota</taxon>
        <taxon>Polyangia</taxon>
        <taxon>Haliangiales</taxon>
        <taxon>Kofleriaceae</taxon>
        <taxon>Haliangium</taxon>
    </lineage>
</organism>
<evidence type="ECO:0000256" key="1">
    <source>
        <dbReference type="ARBA" id="ARBA00022676"/>
    </source>
</evidence>
<dbReference type="InterPro" id="IPR005940">
    <property type="entry name" value="Anthranilate_Pribosyl_Tfrase"/>
</dbReference>
<proteinExistence type="predicted"/>
<dbReference type="GO" id="GO:0000162">
    <property type="term" value="P:L-tryptophan biosynthetic process"/>
    <property type="evidence" value="ECO:0007669"/>
    <property type="project" value="InterPro"/>
</dbReference>
<keyword evidence="1" id="KW-0328">Glycosyltransferase</keyword>
<dbReference type="SUPFAM" id="SSF52418">
    <property type="entry name" value="Nucleoside phosphorylase/phosphoribosyltransferase catalytic domain"/>
    <property type="match status" value="1"/>
</dbReference>
<keyword evidence="5" id="KW-1185">Reference proteome</keyword>
<dbReference type="GO" id="GO:0004048">
    <property type="term" value="F:anthranilate phosphoribosyltransferase activity"/>
    <property type="evidence" value="ECO:0007669"/>
    <property type="project" value="InterPro"/>
</dbReference>
<evidence type="ECO:0000313" key="4">
    <source>
        <dbReference type="EMBL" id="ACY17192.1"/>
    </source>
</evidence>
<dbReference type="EMBL" id="CP001804">
    <property type="protein sequence ID" value="ACY17192.1"/>
    <property type="molecule type" value="Genomic_DNA"/>
</dbReference>
<dbReference type="HOGENOM" id="CLU_034315_0_0_7"/>
<keyword evidence="2 4" id="KW-0808">Transferase</keyword>
<dbReference type="Pfam" id="PF02885">
    <property type="entry name" value="Glycos_trans_3N"/>
    <property type="match status" value="1"/>
</dbReference>
<name>D0LRG4_HALO1</name>
<feature type="domain" description="Glycosyl transferase family 3 N-terminal" evidence="3">
    <location>
        <begin position="5"/>
        <end position="68"/>
    </location>
</feature>
<dbReference type="Proteomes" id="UP000001880">
    <property type="component" value="Chromosome"/>
</dbReference>
<dbReference type="AlphaFoldDB" id="D0LRG4"/>
<dbReference type="eggNOG" id="COG0547">
    <property type="taxonomic scope" value="Bacteria"/>
</dbReference>